<dbReference type="InterPro" id="IPR050710">
    <property type="entry name" value="Band7/mec-2_domain"/>
</dbReference>
<dbReference type="Proteomes" id="UP000005090">
    <property type="component" value="Chromosome"/>
</dbReference>
<dbReference type="InterPro" id="IPR036013">
    <property type="entry name" value="Band_7/SPFH_dom_sf"/>
</dbReference>
<dbReference type="CDD" id="cd03404">
    <property type="entry name" value="SPFH_HflK"/>
    <property type="match status" value="1"/>
</dbReference>
<evidence type="ECO:0000313" key="9">
    <source>
        <dbReference type="EMBL" id="EIC30601.1"/>
    </source>
</evidence>
<dbReference type="NCBIfam" id="TIGR01933">
    <property type="entry name" value="hflK"/>
    <property type="match status" value="1"/>
</dbReference>
<keyword evidence="4" id="KW-1133">Transmembrane helix</keyword>
<evidence type="ECO:0000313" key="10">
    <source>
        <dbReference type="Proteomes" id="UP000005090"/>
    </source>
</evidence>
<evidence type="ECO:0000256" key="7">
    <source>
        <dbReference type="SAM" id="MobiDB-lite"/>
    </source>
</evidence>
<dbReference type="HOGENOM" id="CLU_039173_1_0_6"/>
<feature type="compositionally biased region" description="Basic and acidic residues" evidence="7">
    <location>
        <begin position="8"/>
        <end position="27"/>
    </location>
</feature>
<name>H8GLS4_METAL</name>
<keyword evidence="5" id="KW-0472">Membrane</keyword>
<gene>
    <name evidence="9" type="ORF">Metal_2920</name>
</gene>
<dbReference type="InterPro" id="IPR001107">
    <property type="entry name" value="Band_7"/>
</dbReference>
<feature type="compositionally biased region" description="Low complexity" evidence="7">
    <location>
        <begin position="370"/>
        <end position="390"/>
    </location>
</feature>
<dbReference type="InterPro" id="IPR010201">
    <property type="entry name" value="HflK"/>
</dbReference>
<reference evidence="9 10" key="1">
    <citation type="journal article" date="2013" name="Genome Announc.">
        <title>Genome Sequence of the Obligate Gammaproteobacterial Methanotroph Methylomicrobium album Strain BG8.</title>
        <authorList>
            <person name="Kits K.D."/>
            <person name="Kalyuzhnaya M.G."/>
            <person name="Klotz M.G."/>
            <person name="Jetten M.S."/>
            <person name="Op den Camp H.J."/>
            <person name="Vuilleumier S."/>
            <person name="Bringel F."/>
            <person name="Dispirito A.A."/>
            <person name="Murrell J.C."/>
            <person name="Bruce D."/>
            <person name="Cheng J.F."/>
            <person name="Copeland A."/>
            <person name="Goodwin L."/>
            <person name="Hauser L."/>
            <person name="Lajus A."/>
            <person name="Land M.L."/>
            <person name="Lapidus A."/>
            <person name="Lucas S."/>
            <person name="Medigue C."/>
            <person name="Pitluck S."/>
            <person name="Woyke T."/>
            <person name="Zeytun A."/>
            <person name="Stein L.Y."/>
        </authorList>
    </citation>
    <scope>NUCLEOTIDE SEQUENCE [LARGE SCALE GENOMIC DNA]</scope>
    <source>
        <strain evidence="9 10">BG8</strain>
    </source>
</reference>
<dbReference type="PANTHER" id="PTHR43327">
    <property type="entry name" value="STOMATIN-LIKE PROTEIN 2, MITOCHONDRIAL"/>
    <property type="match status" value="1"/>
</dbReference>
<dbReference type="STRING" id="686340.Metal_2920"/>
<feature type="region of interest" description="Disordered" evidence="7">
    <location>
        <begin position="1"/>
        <end position="27"/>
    </location>
</feature>
<protein>
    <recommendedName>
        <fullName evidence="6">Protein HflK</fullName>
    </recommendedName>
</protein>
<evidence type="ECO:0000256" key="1">
    <source>
        <dbReference type="ARBA" id="ARBA00004167"/>
    </source>
</evidence>
<dbReference type="EMBL" id="CM001475">
    <property type="protein sequence ID" value="EIC30601.1"/>
    <property type="molecule type" value="Genomic_DNA"/>
</dbReference>
<comment type="similarity">
    <text evidence="2 6">Belongs to the band 7/mec-2 family. HflK subfamily.</text>
</comment>
<dbReference type="InterPro" id="IPR020980">
    <property type="entry name" value="Membrane_HflK_N"/>
</dbReference>
<feature type="domain" description="Band 7" evidence="8">
    <location>
        <begin position="74"/>
        <end position="254"/>
    </location>
</feature>
<dbReference type="Pfam" id="PF12221">
    <property type="entry name" value="HflK_N"/>
    <property type="match status" value="1"/>
</dbReference>
<dbReference type="Pfam" id="PF01145">
    <property type="entry name" value="Band_7"/>
    <property type="match status" value="1"/>
</dbReference>
<evidence type="ECO:0000256" key="4">
    <source>
        <dbReference type="ARBA" id="ARBA00022989"/>
    </source>
</evidence>
<evidence type="ECO:0000256" key="5">
    <source>
        <dbReference type="ARBA" id="ARBA00023136"/>
    </source>
</evidence>
<dbReference type="eggNOG" id="COG0330">
    <property type="taxonomic scope" value="Bacteria"/>
</dbReference>
<keyword evidence="3" id="KW-0812">Transmembrane</keyword>
<evidence type="ECO:0000256" key="2">
    <source>
        <dbReference type="ARBA" id="ARBA00006971"/>
    </source>
</evidence>
<dbReference type="PANTHER" id="PTHR43327:SF2">
    <property type="entry name" value="MODULATOR OF FTSH PROTEASE HFLK"/>
    <property type="match status" value="1"/>
</dbReference>
<dbReference type="GO" id="GO:0016020">
    <property type="term" value="C:membrane"/>
    <property type="evidence" value="ECO:0007669"/>
    <property type="project" value="UniProtKB-SubCell"/>
</dbReference>
<sequence length="403" mass="44018">MSWNEPGGDNKDPWSGRGDQKGPPDLDEAIRKTLDKLSNLFGGGGGDGQESTGGPKKNLGLIVVGAIAAIWIASGTYKVDAGNTGVVTRFGKYVGETSPGLNWHLPAPIERVDIVNVEQNRTLSVGSSGFGEAGERSEPKEALMLTRDENYVDVRLVVQYKVSNLTNSAKKFLFNVVDPATTLKQVTQSAERGVIGSSDMDFILTEGRNEIVIQIKKEVQEVMDRYETGIEITSVSLQDAQAPEQVQAAFQDVIKAREDKQRLINEAEAYANDIVPKARGAAARMLQEAQGYKDRVIAQSEGETNRFSKMLTEYLKQPEVTRKRLYIDTMESVLGEANVVMIDVKGGNNILYLPLDKMAQKLPEIETQSVAPAAKAETAPAETEEQPVAARSSFRGRDARGRQ</sequence>
<evidence type="ECO:0000256" key="3">
    <source>
        <dbReference type="ARBA" id="ARBA00022692"/>
    </source>
</evidence>
<evidence type="ECO:0000259" key="8">
    <source>
        <dbReference type="SMART" id="SM00244"/>
    </source>
</evidence>
<comment type="subcellular location">
    <subcellularLocation>
        <location evidence="1">Membrane</location>
        <topology evidence="1">Single-pass membrane protein</topology>
    </subcellularLocation>
</comment>
<comment type="function">
    <text evidence="6">HflC and HflK could encode or regulate a protease.</text>
</comment>
<proteinExistence type="inferred from homology"/>
<dbReference type="AlphaFoldDB" id="H8GLS4"/>
<comment type="subunit">
    <text evidence="6">HflC and HflK may interact to form a multimeric complex.</text>
</comment>
<organism evidence="9 10">
    <name type="scientific">Methylomicrobium album BG8</name>
    <dbReference type="NCBI Taxonomy" id="686340"/>
    <lineage>
        <taxon>Bacteria</taxon>
        <taxon>Pseudomonadati</taxon>
        <taxon>Pseudomonadota</taxon>
        <taxon>Gammaproteobacteria</taxon>
        <taxon>Methylococcales</taxon>
        <taxon>Methylococcaceae</taxon>
        <taxon>Methylomicrobium</taxon>
    </lineage>
</organism>
<dbReference type="RefSeq" id="WP_005373293.1">
    <property type="nucleotide sequence ID" value="NZ_CM001475.1"/>
</dbReference>
<feature type="region of interest" description="Disordered" evidence="7">
    <location>
        <begin position="370"/>
        <end position="403"/>
    </location>
</feature>
<keyword evidence="10" id="KW-1185">Reference proteome</keyword>
<evidence type="ECO:0000256" key="6">
    <source>
        <dbReference type="RuleBase" id="RU364113"/>
    </source>
</evidence>
<dbReference type="SMART" id="SM00244">
    <property type="entry name" value="PHB"/>
    <property type="match status" value="1"/>
</dbReference>
<accession>H8GLS4</accession>
<dbReference type="Gene3D" id="3.30.479.30">
    <property type="entry name" value="Band 7 domain"/>
    <property type="match status" value="1"/>
</dbReference>
<dbReference type="SUPFAM" id="SSF117892">
    <property type="entry name" value="Band 7/SPFH domain"/>
    <property type="match status" value="1"/>
</dbReference>